<gene>
    <name evidence="10" type="ORF">Q75_10605</name>
</gene>
<evidence type="ECO:0000313" key="10">
    <source>
        <dbReference type="EMBL" id="KUP05832.1"/>
    </source>
</evidence>
<comment type="similarity">
    <text evidence="1">Belongs to the RecJ family.</text>
</comment>
<keyword evidence="4" id="KW-0378">Hydrolase</keyword>
<evidence type="ECO:0000259" key="8">
    <source>
        <dbReference type="Pfam" id="PF10141"/>
    </source>
</evidence>
<evidence type="ECO:0000256" key="4">
    <source>
        <dbReference type="ARBA" id="ARBA00022801"/>
    </source>
</evidence>
<dbReference type="InterPro" id="IPR003156">
    <property type="entry name" value="DHHA1_dom"/>
</dbReference>
<dbReference type="PATRIC" id="fig|1150625.3.peg.2258"/>
<evidence type="ECO:0000259" key="6">
    <source>
        <dbReference type="Pfam" id="PF01368"/>
    </source>
</evidence>
<feature type="domain" description="RecJ OB" evidence="9">
    <location>
        <begin position="455"/>
        <end position="561"/>
    </location>
</feature>
<dbReference type="InterPro" id="IPR018779">
    <property type="entry name" value="RecJ_C"/>
</dbReference>
<sequence>MLHSKSRWLVKEAPEQIVQTLQQELSVSSIIAKLLYNRGIKDSDTARSFLWSEKQEFHDPFLLKGMDIATDRIKRSIELGEAILVFGDYDADGVTSTSVLLSTLRDLGAEADFYIPNRFNEGYGPNENAFRWAYEMGYSLIITVDTGIAAIHEAAVAKELGLDLIITDHHEPGPELPDALAIIHPKLPNSNYPFHELAGVGVAFKVAHALYGHVPEHLLDLVTIGTIADLVPLFGENRSLVKRGLKKLQSTNRPGLQALCKVAGTTVDKLNEEGVGFTIGPRLNAIGRLSDADPAVDLLLTDDMEEALAIAEEIDQMNKERKNIVSTITEEAIEMVETQFPLEDHSVLVLAKEGWNPGVVGIVASRLVDRFYRPTIVLGIDSEKGIAKGSARSIVGFDLFQNLSTMRELLPHFGGHPMAAGMTLNIEDVNELRARLNTLAKETLTEEDFVPLTEVDTHVTLDEVSLKSIEELDLLSPYGMGNPKPKFVIDNVHIGNMKKIGGNGNHLKLNVIHNGTSLDGIGFHLGELTEQLSPVSQISLMGELAINEWNSMKKPQLFIKDINVNDWQLFDVRGLKQDKWVHDALNKEALFISFGEDVSEKVGLSSIEKNSGYNERIRCKSYRRKVYDVVFLTIPTKENLIRDVLNHLKPERVYAHFYTDGTDYFSTMPTRDRFKWYYGFLSKRGQFDLMKHGGRISAHKGWTKDTIDFMSQVFFVIKFCYNRGWIIILNPDKLKKDLSDSRSYRQKQALFKLEQELVYSSITELKRWFDEQLKEPVHNEEETEVWT</sequence>
<dbReference type="Gene3D" id="3.90.1640.30">
    <property type="match status" value="1"/>
</dbReference>
<dbReference type="RefSeq" id="WP_059351334.1">
    <property type="nucleotide sequence ID" value="NZ_LDYG01000032.1"/>
</dbReference>
<feature type="domain" description="DHHA1" evidence="7">
    <location>
        <begin position="346"/>
        <end position="441"/>
    </location>
</feature>
<protein>
    <recommendedName>
        <fullName evidence="2">Single-stranded-DNA-specific exonuclease RecJ</fullName>
    </recommendedName>
</protein>
<evidence type="ECO:0000256" key="5">
    <source>
        <dbReference type="ARBA" id="ARBA00022839"/>
    </source>
</evidence>
<dbReference type="InterPro" id="IPR051673">
    <property type="entry name" value="SSDNA_exonuclease_RecJ"/>
</dbReference>
<dbReference type="SUPFAM" id="SSF64182">
    <property type="entry name" value="DHH phosphoesterases"/>
    <property type="match status" value="1"/>
</dbReference>
<dbReference type="InterPro" id="IPR038763">
    <property type="entry name" value="DHH_sf"/>
</dbReference>
<dbReference type="InterPro" id="IPR004610">
    <property type="entry name" value="RecJ"/>
</dbReference>
<dbReference type="STRING" id="1150625.Q75_10605"/>
<dbReference type="Pfam" id="PF01368">
    <property type="entry name" value="DHH"/>
    <property type="match status" value="1"/>
</dbReference>
<dbReference type="NCBIfam" id="TIGR00644">
    <property type="entry name" value="recJ"/>
    <property type="match status" value="1"/>
</dbReference>
<accession>A0A147K734</accession>
<proteinExistence type="inferred from homology"/>
<dbReference type="GO" id="GO:0006281">
    <property type="term" value="P:DNA repair"/>
    <property type="evidence" value="ECO:0007669"/>
    <property type="project" value="InterPro"/>
</dbReference>
<dbReference type="OrthoDB" id="9809852at2"/>
<keyword evidence="3" id="KW-0540">Nuclease</keyword>
<dbReference type="GO" id="GO:0003676">
    <property type="term" value="F:nucleic acid binding"/>
    <property type="evidence" value="ECO:0007669"/>
    <property type="project" value="InterPro"/>
</dbReference>
<dbReference type="GO" id="GO:0006310">
    <property type="term" value="P:DNA recombination"/>
    <property type="evidence" value="ECO:0007669"/>
    <property type="project" value="InterPro"/>
</dbReference>
<dbReference type="Pfam" id="PF10141">
    <property type="entry name" value="ssDNA-exonuc_C"/>
    <property type="match status" value="1"/>
</dbReference>
<evidence type="ECO:0000313" key="11">
    <source>
        <dbReference type="Proteomes" id="UP000074108"/>
    </source>
</evidence>
<organism evidence="10 11">
    <name type="scientific">Bacillus coahuilensis p1.1.43</name>
    <dbReference type="NCBI Taxonomy" id="1150625"/>
    <lineage>
        <taxon>Bacteria</taxon>
        <taxon>Bacillati</taxon>
        <taxon>Bacillota</taxon>
        <taxon>Bacilli</taxon>
        <taxon>Bacillales</taxon>
        <taxon>Bacillaceae</taxon>
        <taxon>Bacillus</taxon>
    </lineage>
</organism>
<dbReference type="EMBL" id="LDYG01000032">
    <property type="protein sequence ID" value="KUP05832.1"/>
    <property type="molecule type" value="Genomic_DNA"/>
</dbReference>
<evidence type="ECO:0000259" key="9">
    <source>
        <dbReference type="Pfam" id="PF17768"/>
    </source>
</evidence>
<dbReference type="GO" id="GO:0008409">
    <property type="term" value="F:5'-3' exonuclease activity"/>
    <property type="evidence" value="ECO:0007669"/>
    <property type="project" value="InterPro"/>
</dbReference>
<name>A0A147K734_9BACI</name>
<dbReference type="Pfam" id="PF02272">
    <property type="entry name" value="DHHA1"/>
    <property type="match status" value="1"/>
</dbReference>
<feature type="domain" description="Single-stranded-DNA-specific exonuclease RecJ C-terminal" evidence="8">
    <location>
        <begin position="568"/>
        <end position="769"/>
    </location>
</feature>
<keyword evidence="11" id="KW-1185">Reference proteome</keyword>
<dbReference type="Gene3D" id="3.10.310.30">
    <property type="match status" value="1"/>
</dbReference>
<dbReference type="Proteomes" id="UP000074108">
    <property type="component" value="Unassembled WGS sequence"/>
</dbReference>
<dbReference type="InterPro" id="IPR041122">
    <property type="entry name" value="RecJ_OB"/>
</dbReference>
<comment type="caution">
    <text evidence="10">The sequence shown here is derived from an EMBL/GenBank/DDBJ whole genome shotgun (WGS) entry which is preliminary data.</text>
</comment>
<dbReference type="PANTHER" id="PTHR30255:SF2">
    <property type="entry name" value="SINGLE-STRANDED-DNA-SPECIFIC EXONUCLEASE RECJ"/>
    <property type="match status" value="1"/>
</dbReference>
<keyword evidence="5" id="KW-0269">Exonuclease</keyword>
<evidence type="ECO:0000256" key="2">
    <source>
        <dbReference type="ARBA" id="ARBA00019841"/>
    </source>
</evidence>
<dbReference type="AlphaFoldDB" id="A0A147K734"/>
<evidence type="ECO:0000256" key="3">
    <source>
        <dbReference type="ARBA" id="ARBA00022722"/>
    </source>
</evidence>
<feature type="domain" description="DDH" evidence="6">
    <location>
        <begin position="83"/>
        <end position="226"/>
    </location>
</feature>
<dbReference type="InterPro" id="IPR001667">
    <property type="entry name" value="DDH_dom"/>
</dbReference>
<reference evidence="10 11" key="1">
    <citation type="journal article" date="2016" name="Front. Microbiol.">
        <title>Microevolution Analysis of Bacillus coahuilensis Unveils Differences in Phosphorus Acquisition Strategies and Their Regulation.</title>
        <authorList>
            <person name="Gomez-Lunar Z."/>
            <person name="Hernandez-Gonzalez I."/>
            <person name="Rodriguez-Torres M.D."/>
            <person name="Souza V."/>
            <person name="Olmedo-Alvarez G."/>
        </authorList>
    </citation>
    <scope>NUCLEOTIDE SEQUENCE [LARGE SCALE GENOMIC DNA]</scope>
    <source>
        <strain evidence="11">p1.1.43</strain>
    </source>
</reference>
<dbReference type="Pfam" id="PF17768">
    <property type="entry name" value="RecJ_OB"/>
    <property type="match status" value="1"/>
</dbReference>
<evidence type="ECO:0000259" key="7">
    <source>
        <dbReference type="Pfam" id="PF02272"/>
    </source>
</evidence>
<evidence type="ECO:0000256" key="1">
    <source>
        <dbReference type="ARBA" id="ARBA00005915"/>
    </source>
</evidence>
<dbReference type="PANTHER" id="PTHR30255">
    <property type="entry name" value="SINGLE-STRANDED-DNA-SPECIFIC EXONUCLEASE RECJ"/>
    <property type="match status" value="1"/>
</dbReference>